<reference evidence="3" key="2">
    <citation type="submission" date="2025-09" db="UniProtKB">
        <authorList>
            <consortium name="Ensembl"/>
        </authorList>
    </citation>
    <scope>IDENTIFICATION</scope>
</reference>
<evidence type="ECO:0000313" key="4">
    <source>
        <dbReference type="Proteomes" id="UP000694415"/>
    </source>
</evidence>
<dbReference type="InterPro" id="IPR043502">
    <property type="entry name" value="DNA/RNA_pol_sf"/>
</dbReference>
<feature type="domain" description="Reverse transcriptase" evidence="2">
    <location>
        <begin position="1"/>
        <end position="111"/>
    </location>
</feature>
<dbReference type="Proteomes" id="UP000694415">
    <property type="component" value="Unplaced"/>
</dbReference>
<dbReference type="PANTHER" id="PTHR19446">
    <property type="entry name" value="REVERSE TRANSCRIPTASES"/>
    <property type="match status" value="1"/>
</dbReference>
<name>A0A8C6MNU8_MUSSI</name>
<dbReference type="AlphaFoldDB" id="A0A8C6MNU8"/>
<proteinExistence type="predicted"/>
<sequence length="111" mass="12601">VIHYINKLKDKNHMIISLDMEKAFDKIQHPFMIKVLGRSGIQGPYLNMIKAIYSKPVANIKVNGEKLEAIPLKSGTRQGCPLSPYLFNIVLEVLARAIPQQKEIKEIQFGK</sequence>
<reference evidence="3" key="1">
    <citation type="submission" date="2025-08" db="UniProtKB">
        <authorList>
            <consortium name="Ensembl"/>
        </authorList>
    </citation>
    <scope>IDENTIFICATION</scope>
</reference>
<dbReference type="GeneTree" id="ENSGT01150000286946"/>
<dbReference type="InterPro" id="IPR000477">
    <property type="entry name" value="RT_dom"/>
</dbReference>
<dbReference type="GO" id="GO:0003964">
    <property type="term" value="F:RNA-directed DNA polymerase activity"/>
    <property type="evidence" value="ECO:0007669"/>
    <property type="project" value="UniProtKB-EC"/>
</dbReference>
<protein>
    <recommendedName>
        <fullName evidence="1">RNA-directed DNA polymerase</fullName>
        <ecNumber evidence="1">2.7.7.49</ecNumber>
    </recommendedName>
</protein>
<dbReference type="PROSITE" id="PS50878">
    <property type="entry name" value="RT_POL"/>
    <property type="match status" value="1"/>
</dbReference>
<evidence type="ECO:0000256" key="1">
    <source>
        <dbReference type="ARBA" id="ARBA00012493"/>
    </source>
</evidence>
<dbReference type="EC" id="2.7.7.49" evidence="1"/>
<keyword evidence="4" id="KW-1185">Reference proteome</keyword>
<dbReference type="Pfam" id="PF00078">
    <property type="entry name" value="RVT_1"/>
    <property type="match status" value="1"/>
</dbReference>
<organism evidence="3 4">
    <name type="scientific">Mus spicilegus</name>
    <name type="common">Mound-building mouse</name>
    <dbReference type="NCBI Taxonomy" id="10103"/>
    <lineage>
        <taxon>Eukaryota</taxon>
        <taxon>Metazoa</taxon>
        <taxon>Chordata</taxon>
        <taxon>Craniata</taxon>
        <taxon>Vertebrata</taxon>
        <taxon>Euteleostomi</taxon>
        <taxon>Mammalia</taxon>
        <taxon>Eutheria</taxon>
        <taxon>Euarchontoglires</taxon>
        <taxon>Glires</taxon>
        <taxon>Rodentia</taxon>
        <taxon>Myomorpha</taxon>
        <taxon>Muroidea</taxon>
        <taxon>Muridae</taxon>
        <taxon>Murinae</taxon>
        <taxon>Mus</taxon>
        <taxon>Mus</taxon>
    </lineage>
</organism>
<dbReference type="Ensembl" id="ENSMSIT00000001879.1">
    <property type="protein sequence ID" value="ENSMSIP00000001460.1"/>
    <property type="gene ID" value="ENSMSIG00000001433.1"/>
</dbReference>
<evidence type="ECO:0000259" key="2">
    <source>
        <dbReference type="PROSITE" id="PS50878"/>
    </source>
</evidence>
<evidence type="ECO:0000313" key="3">
    <source>
        <dbReference type="Ensembl" id="ENSMSIP00000001460.1"/>
    </source>
</evidence>
<accession>A0A8C6MNU8</accession>
<dbReference type="SUPFAM" id="SSF56672">
    <property type="entry name" value="DNA/RNA polymerases"/>
    <property type="match status" value="1"/>
</dbReference>